<dbReference type="AlphaFoldDB" id="C6HVH1"/>
<dbReference type="Proteomes" id="UP000009374">
    <property type="component" value="Unassembled WGS sequence"/>
</dbReference>
<keyword evidence="3" id="KW-1185">Reference proteome</keyword>
<dbReference type="InterPro" id="IPR048011">
    <property type="entry name" value="NTP-PPase_MazG-like_C"/>
</dbReference>
<dbReference type="CDD" id="cd11528">
    <property type="entry name" value="NTP-PPase_MazG_Nterm"/>
    <property type="match status" value="1"/>
</dbReference>
<dbReference type="GO" id="GO:0046047">
    <property type="term" value="P:TTP catabolic process"/>
    <property type="evidence" value="ECO:0007669"/>
    <property type="project" value="TreeGrafter"/>
</dbReference>
<dbReference type="CDD" id="cd11529">
    <property type="entry name" value="NTP-PPase_MazG_Cterm"/>
    <property type="match status" value="1"/>
</dbReference>
<organism evidence="2 3">
    <name type="scientific">Leptospirillum ferrodiazotrophum</name>
    <dbReference type="NCBI Taxonomy" id="412449"/>
    <lineage>
        <taxon>Bacteria</taxon>
        <taxon>Pseudomonadati</taxon>
        <taxon>Nitrospirota</taxon>
        <taxon>Nitrospiria</taxon>
        <taxon>Nitrospirales</taxon>
        <taxon>Nitrospiraceae</taxon>
        <taxon>Leptospirillum</taxon>
    </lineage>
</organism>
<dbReference type="NCBIfam" id="NF007113">
    <property type="entry name" value="PRK09562.1"/>
    <property type="match status" value="1"/>
</dbReference>
<name>C6HVH1_9BACT</name>
<evidence type="ECO:0000313" key="2">
    <source>
        <dbReference type="EMBL" id="EES53389.1"/>
    </source>
</evidence>
<protein>
    <submittedName>
        <fullName evidence="2">MazG family protein</fullName>
    </submittedName>
</protein>
<dbReference type="PANTHER" id="PTHR30522:SF0">
    <property type="entry name" value="NUCLEOSIDE TRIPHOSPHATE PYROPHOSPHOHYDROLASE"/>
    <property type="match status" value="1"/>
</dbReference>
<dbReference type="GO" id="GO:0046081">
    <property type="term" value="P:dUTP catabolic process"/>
    <property type="evidence" value="ECO:0007669"/>
    <property type="project" value="TreeGrafter"/>
</dbReference>
<feature type="domain" description="NTP pyrophosphohydrolase MazG-like" evidence="1">
    <location>
        <begin position="55"/>
        <end position="128"/>
    </location>
</feature>
<accession>C6HVH1</accession>
<dbReference type="GO" id="GO:0006203">
    <property type="term" value="P:dGTP catabolic process"/>
    <property type="evidence" value="ECO:0007669"/>
    <property type="project" value="TreeGrafter"/>
</dbReference>
<dbReference type="GO" id="GO:0046076">
    <property type="term" value="P:dTTP catabolic process"/>
    <property type="evidence" value="ECO:0007669"/>
    <property type="project" value="TreeGrafter"/>
</dbReference>
<dbReference type="InterPro" id="IPR004518">
    <property type="entry name" value="MazG-like_dom"/>
</dbReference>
<dbReference type="PANTHER" id="PTHR30522">
    <property type="entry name" value="NUCLEOSIDE TRIPHOSPHATE PYROPHOSPHOHYDROLASE"/>
    <property type="match status" value="1"/>
</dbReference>
<feature type="domain" description="NTP pyrophosphohydrolase MazG-like" evidence="1">
    <location>
        <begin position="191"/>
        <end position="252"/>
    </location>
</feature>
<dbReference type="InterPro" id="IPR048015">
    <property type="entry name" value="NTP-PPase_MazG-like_N"/>
</dbReference>
<evidence type="ECO:0000313" key="3">
    <source>
        <dbReference type="Proteomes" id="UP000009374"/>
    </source>
</evidence>
<dbReference type="GO" id="GO:0046052">
    <property type="term" value="P:UTP catabolic process"/>
    <property type="evidence" value="ECO:0007669"/>
    <property type="project" value="TreeGrafter"/>
</dbReference>
<dbReference type="GO" id="GO:0047429">
    <property type="term" value="F:nucleoside triphosphate diphosphatase activity"/>
    <property type="evidence" value="ECO:0007669"/>
    <property type="project" value="InterPro"/>
</dbReference>
<dbReference type="NCBIfam" id="TIGR00444">
    <property type="entry name" value="mazG"/>
    <property type="match status" value="1"/>
</dbReference>
<reference evidence="2 3" key="1">
    <citation type="journal article" date="2009" name="Appl. Environ. Microbiol.">
        <title>Community genomic and proteomic analyses of chemoautotrophic iron-oxidizing "Leptospirillum rubarum" (Group II) and "Leptospirillum ferrodiazotrophum" (Group III) bacteria in acid mine drainage biofilms.</title>
        <authorList>
            <person name="Goltsman D.S."/>
            <person name="Denef V.J."/>
            <person name="Singer S.W."/>
            <person name="VerBerkmoes N.C."/>
            <person name="Lefsrud M."/>
            <person name="Mueller R.S."/>
            <person name="Dick G.J."/>
            <person name="Sun C.L."/>
            <person name="Wheeler K.E."/>
            <person name="Zemla A."/>
            <person name="Baker B.J."/>
            <person name="Hauser L."/>
            <person name="Land M."/>
            <person name="Shah M.B."/>
            <person name="Thelen M.P."/>
            <person name="Hettich R.L."/>
            <person name="Banfield J.F."/>
        </authorList>
    </citation>
    <scope>NUCLEOTIDE SEQUENCE [LARGE SCALE GENOMIC DNA]</scope>
</reference>
<proteinExistence type="predicted"/>
<dbReference type="SUPFAM" id="SSF101386">
    <property type="entry name" value="all-alpha NTP pyrophosphatases"/>
    <property type="match status" value="2"/>
</dbReference>
<sequence>MTFDPKEYLSHIAREADHRAVPVTADPRDTTAVQTLLRIVDHLRGDNGCPFDRKQTLKGLLSDLKDEVYELEESLEDGDLHNLSREMGDVFIILFMARRILWEQTTVSLGEILDGASLKMVSRHPHVFESPDPEKSLEAIWETWEEKKRAEAVHQDRRSVLDGIPRTMPALQAASRLGQKAGRVGFDWTSNLSVLDKVEEECAEIRAALSEGSARLTEEIGDMLFAMAQFARLSGIRPEEALSEANKKFKRRFAFMEEQATREERALSSLTPEEWARLWENAKNRYDRSEGD</sequence>
<dbReference type="Pfam" id="PF03819">
    <property type="entry name" value="MazG"/>
    <property type="match status" value="2"/>
</dbReference>
<gene>
    <name evidence="2" type="ORF">UBAL3_79160017</name>
</gene>
<dbReference type="Gene3D" id="1.10.287.1080">
    <property type="entry name" value="MazG-like"/>
    <property type="match status" value="2"/>
</dbReference>
<evidence type="ECO:0000259" key="1">
    <source>
        <dbReference type="Pfam" id="PF03819"/>
    </source>
</evidence>
<dbReference type="InterPro" id="IPR011551">
    <property type="entry name" value="NTP_PyrPHydrolase_MazG"/>
</dbReference>
<dbReference type="GO" id="GO:0046061">
    <property type="term" value="P:dATP catabolic process"/>
    <property type="evidence" value="ECO:0007669"/>
    <property type="project" value="TreeGrafter"/>
</dbReference>
<dbReference type="EMBL" id="GG693863">
    <property type="protein sequence ID" value="EES53389.1"/>
    <property type="molecule type" value="Genomic_DNA"/>
</dbReference>